<evidence type="ECO:0000256" key="1">
    <source>
        <dbReference type="ARBA" id="ARBA00023002"/>
    </source>
</evidence>
<protein>
    <submittedName>
        <fullName evidence="4">Phosphoglycerate dehydrogenase</fullName>
        <ecNumber evidence="4">1.1.1.79</ecNumber>
        <ecNumber evidence="4">1.1.1.81</ecNumber>
    </submittedName>
</protein>
<keyword evidence="1 4" id="KW-0560">Oxidoreductase</keyword>
<dbReference type="Pfam" id="PF02826">
    <property type="entry name" value="2-Hacid_dh_C"/>
    <property type="match status" value="1"/>
</dbReference>
<dbReference type="SUPFAM" id="SSF51735">
    <property type="entry name" value="NAD(P)-binding Rossmann-fold domains"/>
    <property type="match status" value="1"/>
</dbReference>
<comment type="caution">
    <text evidence="4">The sequence shown here is derived from an EMBL/GenBank/DDBJ whole genome shotgun (WGS) entry which is preliminary data.</text>
</comment>
<dbReference type="CDD" id="cd05300">
    <property type="entry name" value="2-Hacid_dh_1"/>
    <property type="match status" value="1"/>
</dbReference>
<sequence length="329" mass="35137">MNASGNDDRLIVNCIPVGQEDRQRFLDAAGDVAIAFAGDFDHYGDMKVQAQIPVALRSRATAVIGNFDPEIASELPRLEWLQTWSAGVDKYLKPGVLPETVKVTSATGAYGQSVGEHMFAMTLALMKNLAQYARADAAHQWRDAGEVTSPEGATALILGTGDIGSHYATLVKAVGMKTIGVRRDAGKPAEGIDRMYGFDDLDELLPDADVVALSLPSTPQTRHILDSPRLESLKPETIIINGGRGDAIDLDALAESLDSGAVRAAGLDVTEPEPLPEDSPLWDEPRCLITPHVAGGSHLSVTDSRVIDIALANVRRYAAGEPVVDNAHR</sequence>
<dbReference type="EC" id="1.1.1.79" evidence="4"/>
<dbReference type="InterPro" id="IPR036291">
    <property type="entry name" value="NAD(P)-bd_dom_sf"/>
</dbReference>
<name>A0A086ZJ43_9BIFI</name>
<dbReference type="GO" id="GO:0051287">
    <property type="term" value="F:NAD binding"/>
    <property type="evidence" value="ECO:0007669"/>
    <property type="project" value="InterPro"/>
</dbReference>
<dbReference type="SUPFAM" id="SSF52283">
    <property type="entry name" value="Formate/glycerate dehydrogenase catalytic domain-like"/>
    <property type="match status" value="1"/>
</dbReference>
<organism evidence="4 5">
    <name type="scientific">Bifidobacterium bohemicum DSM 22767</name>
    <dbReference type="NCBI Taxonomy" id="1437606"/>
    <lineage>
        <taxon>Bacteria</taxon>
        <taxon>Bacillati</taxon>
        <taxon>Actinomycetota</taxon>
        <taxon>Actinomycetes</taxon>
        <taxon>Bifidobacteriales</taxon>
        <taxon>Bifidobacteriaceae</taxon>
        <taxon>Bifidobacterium</taxon>
    </lineage>
</organism>
<feature type="domain" description="D-isomer specific 2-hydroxyacid dehydrogenase NAD-binding" evidence="3">
    <location>
        <begin position="119"/>
        <end position="294"/>
    </location>
</feature>
<dbReference type="InterPro" id="IPR006140">
    <property type="entry name" value="D-isomer_DH_NAD-bd"/>
</dbReference>
<proteinExistence type="predicted"/>
<keyword evidence="2" id="KW-0520">NAD</keyword>
<evidence type="ECO:0000313" key="4">
    <source>
        <dbReference type="EMBL" id="KFI46543.1"/>
    </source>
</evidence>
<dbReference type="Gene3D" id="3.40.50.720">
    <property type="entry name" value="NAD(P)-binding Rossmann-like Domain"/>
    <property type="match status" value="2"/>
</dbReference>
<keyword evidence="5" id="KW-1185">Reference proteome</keyword>
<reference evidence="4 5" key="1">
    <citation type="submission" date="2014-03" db="EMBL/GenBank/DDBJ databases">
        <title>Genomics of Bifidobacteria.</title>
        <authorList>
            <person name="Ventura M."/>
            <person name="Milani C."/>
            <person name="Lugli G.A."/>
        </authorList>
    </citation>
    <scope>NUCLEOTIDE SEQUENCE [LARGE SCALE GENOMIC DNA]</scope>
    <source>
        <strain evidence="4 5">DSM 22767</strain>
    </source>
</reference>
<evidence type="ECO:0000313" key="5">
    <source>
        <dbReference type="Proteomes" id="UP000029096"/>
    </source>
</evidence>
<dbReference type="RefSeq" id="WP_033520543.1">
    <property type="nucleotide sequence ID" value="NZ_JDUS01000001.1"/>
</dbReference>
<accession>A0A086ZJ43</accession>
<dbReference type="STRING" id="1437606.BBOH_0012"/>
<dbReference type="EC" id="1.1.1.81" evidence="4"/>
<dbReference type="PANTHER" id="PTHR43333">
    <property type="entry name" value="2-HACID_DH_C DOMAIN-CONTAINING PROTEIN"/>
    <property type="match status" value="1"/>
</dbReference>
<evidence type="ECO:0000259" key="3">
    <source>
        <dbReference type="Pfam" id="PF02826"/>
    </source>
</evidence>
<dbReference type="EMBL" id="JGYP01000001">
    <property type="protein sequence ID" value="KFI46543.1"/>
    <property type="molecule type" value="Genomic_DNA"/>
</dbReference>
<gene>
    <name evidence="4" type="ORF">BBOH_0012</name>
</gene>
<dbReference type="GO" id="GO:0030267">
    <property type="term" value="F:glyoxylate reductase (NADPH) activity"/>
    <property type="evidence" value="ECO:0007669"/>
    <property type="project" value="UniProtKB-EC"/>
</dbReference>
<dbReference type="PANTHER" id="PTHR43333:SF1">
    <property type="entry name" value="D-ISOMER SPECIFIC 2-HYDROXYACID DEHYDROGENASE NAD-BINDING DOMAIN-CONTAINING PROTEIN"/>
    <property type="match status" value="1"/>
</dbReference>
<dbReference type="Proteomes" id="UP000029096">
    <property type="component" value="Unassembled WGS sequence"/>
</dbReference>
<dbReference type="OrthoDB" id="4324715at2"/>
<dbReference type="AlphaFoldDB" id="A0A086ZJ43"/>
<dbReference type="GO" id="GO:0016618">
    <property type="term" value="F:hydroxypyruvate reductase [NAD(P)H] activity"/>
    <property type="evidence" value="ECO:0007669"/>
    <property type="project" value="UniProtKB-EC"/>
</dbReference>
<dbReference type="eggNOG" id="COG0111">
    <property type="taxonomic scope" value="Bacteria"/>
</dbReference>
<evidence type="ECO:0000256" key="2">
    <source>
        <dbReference type="ARBA" id="ARBA00023027"/>
    </source>
</evidence>